<dbReference type="InterPro" id="IPR009875">
    <property type="entry name" value="PilZ_domain"/>
</dbReference>
<evidence type="ECO:0000313" key="6">
    <source>
        <dbReference type="EMBL" id="MBM7619573.1"/>
    </source>
</evidence>
<dbReference type="Gene3D" id="2.30.110.10">
    <property type="entry name" value="Electron Transport, Fmn-binding Protein, Chain A"/>
    <property type="match status" value="1"/>
</dbReference>
<proteinExistence type="predicted"/>
<keyword evidence="6" id="KW-0282">Flagellum</keyword>
<dbReference type="InterPro" id="IPR009926">
    <property type="entry name" value="T3SS_YcgR_PilZN"/>
</dbReference>
<reference evidence="6 7" key="1">
    <citation type="submission" date="2021-01" db="EMBL/GenBank/DDBJ databases">
        <title>Genomic Encyclopedia of Type Strains, Phase IV (KMG-IV): sequencing the most valuable type-strain genomes for metagenomic binning, comparative biology and taxonomic classification.</title>
        <authorList>
            <person name="Goeker M."/>
        </authorList>
    </citation>
    <scope>NUCLEOTIDE SEQUENCE [LARGE SCALE GENOMIC DNA]</scope>
    <source>
        <strain evidence="6 7">DSM 25879</strain>
    </source>
</reference>
<keyword evidence="7" id="KW-1185">Reference proteome</keyword>
<evidence type="ECO:0000256" key="3">
    <source>
        <dbReference type="ARBA" id="ARBA00023143"/>
    </source>
</evidence>
<sequence>MQNDEGAERYRCKVQEVMDNEFYVDYPVHIKNGKTTYILNGTQLNVSFVTDEGLAYHFDSEVMGRIKQSIPMIQLSYPGHEQLIKIQRREYVRVESSVDVAVHPDSVEFQPFTTVTHDISAGGSSILLPKEERIPKTGTIQTNFAIHLNNGEIYYLKLKSKVIRIVDGKNGRKRASLQFDQIKEHERQVIIKYCFEQQLLKRKTH</sequence>
<dbReference type="InterPro" id="IPR012349">
    <property type="entry name" value="Split_barrel_FMN-bd"/>
</dbReference>
<evidence type="ECO:0000313" key="7">
    <source>
        <dbReference type="Proteomes" id="UP000737402"/>
    </source>
</evidence>
<dbReference type="EMBL" id="JAFBED010000002">
    <property type="protein sequence ID" value="MBM7619573.1"/>
    <property type="molecule type" value="Genomic_DNA"/>
</dbReference>
<dbReference type="Gene3D" id="2.40.10.220">
    <property type="entry name" value="predicted glycosyltransferase like domains"/>
    <property type="match status" value="1"/>
</dbReference>
<comment type="caution">
    <text evidence="6">The sequence shown here is derived from an EMBL/GenBank/DDBJ whole genome shotgun (WGS) entry which is preliminary data.</text>
</comment>
<evidence type="ECO:0000256" key="1">
    <source>
        <dbReference type="ARBA" id="ARBA00022636"/>
    </source>
</evidence>
<gene>
    <name evidence="6" type="ORF">JOC95_001422</name>
</gene>
<name>A0ABS2NYU6_9BACI</name>
<dbReference type="Pfam" id="PF12945">
    <property type="entry name" value="PilZNR"/>
    <property type="match status" value="1"/>
</dbReference>
<keyword evidence="6" id="KW-0969">Cilium</keyword>
<evidence type="ECO:0000259" key="5">
    <source>
        <dbReference type="Pfam" id="PF12945"/>
    </source>
</evidence>
<dbReference type="Proteomes" id="UP000737402">
    <property type="component" value="Unassembled WGS sequence"/>
</dbReference>
<keyword evidence="2" id="KW-0547">Nucleotide-binding</keyword>
<feature type="domain" description="Type III secretion system flagellar brake protein YcgR PilZN" evidence="5">
    <location>
        <begin position="3"/>
        <end position="78"/>
    </location>
</feature>
<dbReference type="Pfam" id="PF07238">
    <property type="entry name" value="PilZ"/>
    <property type="match status" value="1"/>
</dbReference>
<organism evidence="6 7">
    <name type="scientific">Sutcliffiella tianshenii</name>
    <dbReference type="NCBI Taxonomy" id="1463404"/>
    <lineage>
        <taxon>Bacteria</taxon>
        <taxon>Bacillati</taxon>
        <taxon>Bacillota</taxon>
        <taxon>Bacilli</taxon>
        <taxon>Bacillales</taxon>
        <taxon>Bacillaceae</taxon>
        <taxon>Sutcliffiella</taxon>
    </lineage>
</organism>
<evidence type="ECO:0000256" key="2">
    <source>
        <dbReference type="ARBA" id="ARBA00022741"/>
    </source>
</evidence>
<keyword evidence="3" id="KW-0975">Bacterial flagellum</keyword>
<protein>
    <submittedName>
        <fullName evidence="6">C-di-GMP-binding flagellar brake protein YcgR</fullName>
    </submittedName>
</protein>
<evidence type="ECO:0000259" key="4">
    <source>
        <dbReference type="Pfam" id="PF07238"/>
    </source>
</evidence>
<keyword evidence="1" id="KW-0973">c-di-GMP</keyword>
<feature type="domain" description="PilZ" evidence="4">
    <location>
        <begin position="87"/>
        <end position="196"/>
    </location>
</feature>
<keyword evidence="6" id="KW-0966">Cell projection</keyword>
<accession>A0ABS2NYU6</accession>
<dbReference type="SUPFAM" id="SSF141371">
    <property type="entry name" value="PilZ domain-like"/>
    <property type="match status" value="2"/>
</dbReference>